<dbReference type="PANTHER" id="PTHR10210:SF41">
    <property type="entry name" value="RIBOSE-PHOSPHATE PYROPHOSPHOKINASE 1, CHLOROPLASTIC"/>
    <property type="match status" value="1"/>
</dbReference>
<keyword evidence="13" id="KW-1185">Reference proteome</keyword>
<keyword evidence="8" id="KW-0460">Magnesium</keyword>
<feature type="region of interest" description="Disordered" evidence="10">
    <location>
        <begin position="98"/>
        <end position="123"/>
    </location>
</feature>
<comment type="catalytic activity">
    <reaction evidence="9">
        <text>D-ribose 5-phosphate + ATP = 5-phospho-alpha-D-ribose 1-diphosphate + AMP + H(+)</text>
        <dbReference type="Rhea" id="RHEA:15609"/>
        <dbReference type="ChEBI" id="CHEBI:15378"/>
        <dbReference type="ChEBI" id="CHEBI:30616"/>
        <dbReference type="ChEBI" id="CHEBI:58017"/>
        <dbReference type="ChEBI" id="CHEBI:78346"/>
        <dbReference type="ChEBI" id="CHEBI:456215"/>
        <dbReference type="EC" id="2.7.6.1"/>
    </reaction>
</comment>
<dbReference type="InterPro" id="IPR029099">
    <property type="entry name" value="Pribosyltran_N"/>
</dbReference>
<dbReference type="KEGG" id="hbi:HBZC1_03450"/>
<dbReference type="eggNOG" id="COG0462">
    <property type="taxonomic scope" value="Bacteria"/>
</dbReference>
<dbReference type="STRING" id="1002804.HBZC1_03450"/>
<evidence type="ECO:0000313" key="12">
    <source>
        <dbReference type="EMBL" id="CCB79331.1"/>
    </source>
</evidence>
<feature type="domain" description="Ribose-phosphate pyrophosphokinase N-terminal" evidence="11">
    <location>
        <begin position="7"/>
        <end position="105"/>
    </location>
</feature>
<accession>F8KRF1</accession>
<name>F8KRF1_HELBC</name>
<keyword evidence="7" id="KW-0067">ATP-binding</keyword>
<keyword evidence="5" id="KW-0547">Nucleotide-binding</keyword>
<evidence type="ECO:0000256" key="4">
    <source>
        <dbReference type="ARBA" id="ARBA00022727"/>
    </source>
</evidence>
<dbReference type="FunFam" id="3.40.50.2020:FF:000007">
    <property type="entry name" value="Ribose-phosphate pyrophosphokinase"/>
    <property type="match status" value="1"/>
</dbReference>
<dbReference type="SMART" id="SM01400">
    <property type="entry name" value="Pribosyltran_N"/>
    <property type="match status" value="1"/>
</dbReference>
<dbReference type="HOGENOM" id="CLU_033546_10_3_7"/>
<protein>
    <recommendedName>
        <fullName evidence="1">ribose-phosphate diphosphokinase</fullName>
        <ecNumber evidence="1">2.7.6.1</ecNumber>
    </recommendedName>
</protein>
<evidence type="ECO:0000256" key="7">
    <source>
        <dbReference type="ARBA" id="ARBA00022840"/>
    </source>
</evidence>
<evidence type="ECO:0000256" key="8">
    <source>
        <dbReference type="ARBA" id="ARBA00022842"/>
    </source>
</evidence>
<keyword evidence="3" id="KW-0479">Metal-binding</keyword>
<evidence type="ECO:0000256" key="9">
    <source>
        <dbReference type="ARBA" id="ARBA00049535"/>
    </source>
</evidence>
<dbReference type="Proteomes" id="UP000008387">
    <property type="component" value="Chromosome"/>
</dbReference>
<evidence type="ECO:0000313" key="13">
    <source>
        <dbReference type="Proteomes" id="UP000008387"/>
    </source>
</evidence>
<dbReference type="GO" id="GO:0006164">
    <property type="term" value="P:purine nucleotide biosynthetic process"/>
    <property type="evidence" value="ECO:0007669"/>
    <property type="project" value="TreeGrafter"/>
</dbReference>
<evidence type="ECO:0000256" key="10">
    <source>
        <dbReference type="SAM" id="MobiDB-lite"/>
    </source>
</evidence>
<feature type="compositionally biased region" description="Polar residues" evidence="10">
    <location>
        <begin position="98"/>
        <end position="115"/>
    </location>
</feature>
<keyword evidence="4" id="KW-0545">Nucleotide biosynthesis</keyword>
<dbReference type="GO" id="GO:0004749">
    <property type="term" value="F:ribose phosphate diphosphokinase activity"/>
    <property type="evidence" value="ECO:0007669"/>
    <property type="project" value="UniProtKB-EC"/>
</dbReference>
<evidence type="ECO:0000259" key="11">
    <source>
        <dbReference type="Pfam" id="PF13793"/>
    </source>
</evidence>
<dbReference type="AlphaFoldDB" id="F8KRF1"/>
<dbReference type="SUPFAM" id="SSF53271">
    <property type="entry name" value="PRTase-like"/>
    <property type="match status" value="1"/>
</dbReference>
<proteinExistence type="predicted"/>
<dbReference type="InterPro" id="IPR029057">
    <property type="entry name" value="PRTase-like"/>
</dbReference>
<keyword evidence="2 12" id="KW-0808">Transferase</keyword>
<dbReference type="GO" id="GO:0005524">
    <property type="term" value="F:ATP binding"/>
    <property type="evidence" value="ECO:0007669"/>
    <property type="project" value="UniProtKB-KW"/>
</dbReference>
<dbReference type="Pfam" id="PF13793">
    <property type="entry name" value="Pribosyltran_N"/>
    <property type="match status" value="1"/>
</dbReference>
<evidence type="ECO:0000256" key="5">
    <source>
        <dbReference type="ARBA" id="ARBA00022741"/>
    </source>
</evidence>
<reference evidence="12 13" key="1">
    <citation type="journal article" date="2011" name="J. Bacteriol.">
        <title>Genome sequence of Helicobacter bizzozeronii strain CIII-1, an isolate from human gastric mucosa.</title>
        <authorList>
            <person name="Schott T."/>
            <person name="Rossi M."/>
            <person name="Hanninen M.L."/>
        </authorList>
    </citation>
    <scope>NUCLEOTIDE SEQUENCE [LARGE SCALE GENOMIC DNA]</scope>
    <source>
        <strain evidence="12 13">CIII-1</strain>
    </source>
</reference>
<sequence length="123" mass="13495">MKTRSFKIFSGSAHPSFSKEVAKHLNIGLSKAVLGHFSDGEINVQISESVRGRDVCIVQPTCAPVNDNLMELLIMVDALRRSSASSITAVIPYFGYSQTRSQGRPQSAHQRQTGSRFDAKRAD</sequence>
<evidence type="ECO:0000256" key="1">
    <source>
        <dbReference type="ARBA" id="ARBA00013247"/>
    </source>
</evidence>
<dbReference type="Gene3D" id="3.40.50.2020">
    <property type="match status" value="1"/>
</dbReference>
<dbReference type="GO" id="GO:0006015">
    <property type="term" value="P:5-phosphoribose 1-diphosphate biosynthetic process"/>
    <property type="evidence" value="ECO:0007669"/>
    <property type="project" value="TreeGrafter"/>
</dbReference>
<dbReference type="EMBL" id="FR871757">
    <property type="protein sequence ID" value="CCB79331.1"/>
    <property type="molecule type" value="Genomic_DNA"/>
</dbReference>
<organism evidence="12 13">
    <name type="scientific">Helicobacter bizzozeronii (strain CIII-1)</name>
    <dbReference type="NCBI Taxonomy" id="1002804"/>
    <lineage>
        <taxon>Bacteria</taxon>
        <taxon>Pseudomonadati</taxon>
        <taxon>Campylobacterota</taxon>
        <taxon>Epsilonproteobacteria</taxon>
        <taxon>Campylobacterales</taxon>
        <taxon>Helicobacteraceae</taxon>
        <taxon>Helicobacter</taxon>
    </lineage>
</organism>
<evidence type="ECO:0000256" key="3">
    <source>
        <dbReference type="ARBA" id="ARBA00022723"/>
    </source>
</evidence>
<dbReference type="GO" id="GO:0002189">
    <property type="term" value="C:ribose phosphate diphosphokinase complex"/>
    <property type="evidence" value="ECO:0007669"/>
    <property type="project" value="TreeGrafter"/>
</dbReference>
<dbReference type="PANTHER" id="PTHR10210">
    <property type="entry name" value="RIBOSE-PHOSPHATE DIPHOSPHOKINASE FAMILY MEMBER"/>
    <property type="match status" value="1"/>
</dbReference>
<dbReference type="GO" id="GO:0016301">
    <property type="term" value="F:kinase activity"/>
    <property type="evidence" value="ECO:0007669"/>
    <property type="project" value="UniProtKB-KW"/>
</dbReference>
<gene>
    <name evidence="12" type="ordered locus">HBZC1_03450</name>
</gene>
<evidence type="ECO:0000256" key="6">
    <source>
        <dbReference type="ARBA" id="ARBA00022777"/>
    </source>
</evidence>
<evidence type="ECO:0000256" key="2">
    <source>
        <dbReference type="ARBA" id="ARBA00022679"/>
    </source>
</evidence>
<keyword evidence="6 12" id="KW-0418">Kinase</keyword>
<dbReference type="GO" id="GO:0000287">
    <property type="term" value="F:magnesium ion binding"/>
    <property type="evidence" value="ECO:0007669"/>
    <property type="project" value="InterPro"/>
</dbReference>
<dbReference type="GO" id="GO:0005737">
    <property type="term" value="C:cytoplasm"/>
    <property type="evidence" value="ECO:0007669"/>
    <property type="project" value="TreeGrafter"/>
</dbReference>
<dbReference type="EC" id="2.7.6.1" evidence="1"/>
<dbReference type="InterPro" id="IPR005946">
    <property type="entry name" value="Rib-P_diPkinase"/>
</dbReference>